<evidence type="ECO:0000313" key="2">
    <source>
        <dbReference type="EMBL" id="KAF7372604.1"/>
    </source>
</evidence>
<organism evidence="2 3">
    <name type="scientific">Mycena venus</name>
    <dbReference type="NCBI Taxonomy" id="2733690"/>
    <lineage>
        <taxon>Eukaryota</taxon>
        <taxon>Fungi</taxon>
        <taxon>Dikarya</taxon>
        <taxon>Basidiomycota</taxon>
        <taxon>Agaricomycotina</taxon>
        <taxon>Agaricomycetes</taxon>
        <taxon>Agaricomycetidae</taxon>
        <taxon>Agaricales</taxon>
        <taxon>Marasmiineae</taxon>
        <taxon>Mycenaceae</taxon>
        <taxon>Mycena</taxon>
    </lineage>
</organism>
<proteinExistence type="predicted"/>
<sequence>MPSKPRETSSEKILRLEAQLQEKNQEIATLKQNMKKKTEKKLIPQPDGQAGRADGYNLQKVMGLENDKERYCRLSRLTRLYAFKYLDPTKTIRKQDTGRLDTVKKILMEKFPFFARFQGGFPIHDLIKKNLQNSVNKLKRDERAEELAHKKDSNAKNTKPAANQKKNKLSRNFSDSEEEDSEDDDWSGSEDAEKSGSDSDDEPVQKKTKLQQASAKKTPAKNAKSNPPKRKVRDAEDDEVEPAPKKVNPTVDSVTTLTCGAFI</sequence>
<feature type="compositionally biased region" description="Acidic residues" evidence="1">
    <location>
        <begin position="175"/>
        <end position="190"/>
    </location>
</feature>
<comment type="caution">
    <text evidence="2">The sequence shown here is derived from an EMBL/GenBank/DDBJ whole genome shotgun (WGS) entry which is preliminary data.</text>
</comment>
<dbReference type="EMBL" id="JACAZI010000001">
    <property type="protein sequence ID" value="KAF7372604.1"/>
    <property type="molecule type" value="Genomic_DNA"/>
</dbReference>
<feature type="region of interest" description="Disordered" evidence="1">
    <location>
        <begin position="146"/>
        <end position="251"/>
    </location>
</feature>
<keyword evidence="3" id="KW-1185">Reference proteome</keyword>
<feature type="region of interest" description="Disordered" evidence="1">
    <location>
        <begin position="35"/>
        <end position="54"/>
    </location>
</feature>
<gene>
    <name evidence="2" type="ORF">MVEN_00123300</name>
</gene>
<dbReference type="OrthoDB" id="2686745at2759"/>
<dbReference type="Proteomes" id="UP000620124">
    <property type="component" value="Unassembled WGS sequence"/>
</dbReference>
<evidence type="ECO:0000313" key="3">
    <source>
        <dbReference type="Proteomes" id="UP000620124"/>
    </source>
</evidence>
<reference evidence="2" key="1">
    <citation type="submission" date="2020-05" db="EMBL/GenBank/DDBJ databases">
        <title>Mycena genomes resolve the evolution of fungal bioluminescence.</title>
        <authorList>
            <person name="Tsai I.J."/>
        </authorList>
    </citation>
    <scope>NUCLEOTIDE SEQUENCE</scope>
    <source>
        <strain evidence="2">CCC161011</strain>
    </source>
</reference>
<protein>
    <submittedName>
        <fullName evidence="2">Uncharacterized protein</fullName>
    </submittedName>
</protein>
<evidence type="ECO:0000256" key="1">
    <source>
        <dbReference type="SAM" id="MobiDB-lite"/>
    </source>
</evidence>
<name>A0A8H6Z8K7_9AGAR</name>
<dbReference type="AlphaFoldDB" id="A0A8H6Z8K7"/>
<accession>A0A8H6Z8K7</accession>